<proteinExistence type="predicted"/>
<gene>
    <name evidence="1" type="ORF">KM842_10735</name>
</gene>
<reference evidence="1" key="1">
    <citation type="submission" date="2021-06" db="EMBL/GenBank/DDBJ databases">
        <authorList>
            <person name="Ellington A.J."/>
            <person name="Bryan N.C."/>
            <person name="Christner B.C."/>
            <person name="Reisch C.R."/>
        </authorList>
    </citation>
    <scope>NUCLEOTIDE SEQUENCE</scope>
    <source>
        <strain evidence="1">L6-1</strain>
    </source>
</reference>
<accession>A0ACD1E1M4</accession>
<sequence length="111" mass="12065">MPHPVQHRRLFAAGTAERGCAQSTAVELSKYRAIDNPTAFMKGQRLQMLVAPPITDEHDVAIEDEAARHRFEAAVRHDVILAATGGPAFGGGGTLFAMQLITSKRKKTKRA</sequence>
<evidence type="ECO:0000313" key="1">
    <source>
        <dbReference type="EMBL" id="QWS32749.1"/>
    </source>
</evidence>
<keyword evidence="2" id="KW-1185">Reference proteome</keyword>
<evidence type="ECO:0000313" key="2">
    <source>
        <dbReference type="Proteomes" id="UP000681794"/>
    </source>
</evidence>
<protein>
    <submittedName>
        <fullName evidence="1">Uncharacterized protein</fullName>
    </submittedName>
</protein>
<name>A0ACD1E1M4_9MICO</name>
<dbReference type="EMBL" id="CP076544">
    <property type="protein sequence ID" value="QWS32749.1"/>
    <property type="molecule type" value="Genomic_DNA"/>
</dbReference>
<dbReference type="Proteomes" id="UP000681794">
    <property type="component" value="Chromosome"/>
</dbReference>
<organism evidence="1 2">
    <name type="scientific">Curtobacterium aetherium</name>
    <dbReference type="NCBI Taxonomy" id="2841594"/>
    <lineage>
        <taxon>Bacteria</taxon>
        <taxon>Bacillati</taxon>
        <taxon>Actinomycetota</taxon>
        <taxon>Actinomycetes</taxon>
        <taxon>Micrococcales</taxon>
        <taxon>Microbacteriaceae</taxon>
        <taxon>Curtobacterium</taxon>
    </lineage>
</organism>